<dbReference type="EMBL" id="SSNY01000009">
    <property type="protein sequence ID" value="THF56010.1"/>
    <property type="molecule type" value="Genomic_DNA"/>
</dbReference>
<keyword evidence="3" id="KW-1185">Reference proteome</keyword>
<comment type="caution">
    <text evidence="2">The sequence shown here is derived from an EMBL/GenBank/DDBJ whole genome shotgun (WGS) entry which is preliminary data.</text>
</comment>
<evidence type="ECO:0000313" key="3">
    <source>
        <dbReference type="Proteomes" id="UP000306441"/>
    </source>
</evidence>
<sequence>MTKSPARSAKPAPSKKAGDGPKKRSGLKLALLVLAPLVLAGGGYAGWMLLAGAEAGAVARAADGEGGQGKDAMQVSSISTELAAETSFTHTYALSVLIAPRCGVANAPALKAASDAEAHADGMLATLSWQSAARRAAATTEKSCTFLRQEVTEGELRAMELPKNKGKTAAAH</sequence>
<feature type="region of interest" description="Disordered" evidence="1">
    <location>
        <begin position="1"/>
        <end position="23"/>
    </location>
</feature>
<dbReference type="Proteomes" id="UP000306441">
    <property type="component" value="Unassembled WGS sequence"/>
</dbReference>
<organism evidence="2 3">
    <name type="scientific">Ollibium composti</name>
    <dbReference type="NCBI Taxonomy" id="2675109"/>
    <lineage>
        <taxon>Bacteria</taxon>
        <taxon>Pseudomonadati</taxon>
        <taxon>Pseudomonadota</taxon>
        <taxon>Alphaproteobacteria</taxon>
        <taxon>Hyphomicrobiales</taxon>
        <taxon>Phyllobacteriaceae</taxon>
        <taxon>Ollibium</taxon>
    </lineage>
</organism>
<gene>
    <name evidence="2" type="ORF">E6C48_15540</name>
</gene>
<protein>
    <submittedName>
        <fullName evidence="2">Uncharacterized protein</fullName>
    </submittedName>
</protein>
<accession>A0ABY2Q480</accession>
<proteinExistence type="predicted"/>
<dbReference type="RefSeq" id="WP_136358827.1">
    <property type="nucleotide sequence ID" value="NZ_SSNY01000009.1"/>
</dbReference>
<reference evidence="2 3" key="1">
    <citation type="submission" date="2019-04" db="EMBL/GenBank/DDBJ databases">
        <title>Mesorhizobium composti sp. nov., isolated from compost.</title>
        <authorList>
            <person name="Lin S.-Y."/>
            <person name="Hameed A."/>
            <person name="Hsieh Y.-T."/>
            <person name="Young C.-C."/>
        </authorList>
    </citation>
    <scope>NUCLEOTIDE SEQUENCE [LARGE SCALE GENOMIC DNA]</scope>
    <source>
        <strain evidence="2 3">CC-YTH430</strain>
    </source>
</reference>
<feature type="compositionally biased region" description="Low complexity" evidence="1">
    <location>
        <begin position="1"/>
        <end position="15"/>
    </location>
</feature>
<name>A0ABY2Q480_9HYPH</name>
<evidence type="ECO:0000256" key="1">
    <source>
        <dbReference type="SAM" id="MobiDB-lite"/>
    </source>
</evidence>
<evidence type="ECO:0000313" key="2">
    <source>
        <dbReference type="EMBL" id="THF56010.1"/>
    </source>
</evidence>